<dbReference type="Proteomes" id="UP001525961">
    <property type="component" value="Unassembled WGS sequence"/>
</dbReference>
<gene>
    <name evidence="2" type="ORF">NG792_22970</name>
</gene>
<sequence>MLSIIKVQTVVGIEKNYDPESLPDDFGERGITGGGEIGRSPPSTCG</sequence>
<dbReference type="EMBL" id="JAMXFA010000040">
    <property type="protein sequence ID" value="MCT7980591.1"/>
    <property type="molecule type" value="Genomic_DNA"/>
</dbReference>
<accession>A0ABT2ND17</accession>
<dbReference type="RefSeq" id="WP_261236961.1">
    <property type="nucleotide sequence ID" value="NZ_JAMXFA010000040.1"/>
</dbReference>
<evidence type="ECO:0000313" key="3">
    <source>
        <dbReference type="Proteomes" id="UP001525961"/>
    </source>
</evidence>
<evidence type="ECO:0000256" key="1">
    <source>
        <dbReference type="SAM" id="MobiDB-lite"/>
    </source>
</evidence>
<evidence type="ECO:0000313" key="2">
    <source>
        <dbReference type="EMBL" id="MCT7980591.1"/>
    </source>
</evidence>
<reference evidence="2 3" key="1">
    <citation type="journal article" date="2022" name="Front. Microbiol.">
        <title>High genomic differentiation and limited gene flow indicate recent cryptic speciation within the genus Laspinema (cyanobacteria).</title>
        <authorList>
            <person name="Stanojkovic A."/>
            <person name="Skoupy S."/>
            <person name="Skaloud P."/>
            <person name="Dvorak P."/>
        </authorList>
    </citation>
    <scope>NUCLEOTIDE SEQUENCE [LARGE SCALE GENOMIC DNA]</scope>
    <source>
        <strain evidence="2 3">D3b</strain>
    </source>
</reference>
<comment type="caution">
    <text evidence="2">The sequence shown here is derived from an EMBL/GenBank/DDBJ whole genome shotgun (WGS) entry which is preliminary data.</text>
</comment>
<name>A0ABT2ND17_9CYAN</name>
<keyword evidence="3" id="KW-1185">Reference proteome</keyword>
<organism evidence="2 3">
    <name type="scientific">Laspinema olomoucense D3b</name>
    <dbReference type="NCBI Taxonomy" id="2953688"/>
    <lineage>
        <taxon>Bacteria</taxon>
        <taxon>Bacillati</taxon>
        <taxon>Cyanobacteriota</taxon>
        <taxon>Cyanophyceae</taxon>
        <taxon>Oscillatoriophycideae</taxon>
        <taxon>Oscillatoriales</taxon>
        <taxon>Laspinemataceae</taxon>
        <taxon>Laspinema</taxon>
        <taxon>Laspinema olomoucense</taxon>
    </lineage>
</organism>
<proteinExistence type="predicted"/>
<feature type="region of interest" description="Disordered" evidence="1">
    <location>
        <begin position="17"/>
        <end position="46"/>
    </location>
</feature>
<protein>
    <submittedName>
        <fullName evidence="2">Uncharacterized protein</fullName>
    </submittedName>
</protein>